<dbReference type="Gene3D" id="1.10.510.10">
    <property type="entry name" value="Transferase(Phosphotransferase) domain 1"/>
    <property type="match status" value="1"/>
</dbReference>
<evidence type="ECO:0008006" key="11">
    <source>
        <dbReference type="Google" id="ProtNLM"/>
    </source>
</evidence>
<dbReference type="CDD" id="cd05123">
    <property type="entry name" value="STKc_AGC"/>
    <property type="match status" value="1"/>
</dbReference>
<dbReference type="GO" id="GO:0004674">
    <property type="term" value="F:protein serine/threonine kinase activity"/>
    <property type="evidence" value="ECO:0007669"/>
    <property type="project" value="UniProtKB-KW"/>
</dbReference>
<dbReference type="Gene3D" id="3.30.200.20">
    <property type="entry name" value="Phosphorylase Kinase, domain 1"/>
    <property type="match status" value="2"/>
</dbReference>
<feature type="region of interest" description="Disordered" evidence="6">
    <location>
        <begin position="203"/>
        <end position="228"/>
    </location>
</feature>
<dbReference type="Pfam" id="PF00069">
    <property type="entry name" value="Pkinase"/>
    <property type="match status" value="1"/>
</dbReference>
<dbReference type="SMART" id="SM00133">
    <property type="entry name" value="S_TK_X"/>
    <property type="match status" value="1"/>
</dbReference>
<dbReference type="EMBL" id="QXFV01001269">
    <property type="protein sequence ID" value="KAE9010223.1"/>
    <property type="molecule type" value="Genomic_DNA"/>
</dbReference>
<sequence length="975" mass="107278">MSSRLPAVGPSLSPLVSIDSQRTSELRPQERSDRRAPKASSAMIKVKWDSTYKPAANGNGNGNGKGNDSSTATNSSATSERPTLTALMDGIVISSTSSTSSNVGGTRRPPMPKWDMGTISEDTMPAAFTAASAGWANDRFELTEGGDVRNRASKQRISKQEIRDHGEEVLRGLIDHVHTRMLQELLFLEQAIPPLEFERSSVESGFDPGASHTSSSVSSSVRSSSSSICSTNDGFRMMIDTDEPRCIFHTSKNFSVAEKLLVFVCSFRGLSCGIWSRSVLLKDGVQVGSMLPYFQKAIAAGYGILVMNPNMNTQLMVTQDGTVEKMPIRGSSNAEEHCDHVWRNYIFPSAAHKVHFIAYGYGGVLVTQLIAKYRYELKSRLGNVAFIESSHKIDPSWNSGFKRFFSQHSISWSRSDFPLNTELSRDATAFAASNGPSGTGTVISSDDVFSATASSPSSRSPKSPSAAQLTGFGCICLSAGPCEGANESPAFTTKAVLDTVFAFLASPTPYEFQRRAARELRLNTLLEEQQQARVQGHEEHGGHGGRGAHGERGGRAQGDRGGHDHGDRGGGGGDGGRPPRDQQARGRKESVYDAVLGGAAGNAARELKPREYDSLTIDDFDLLRVVGRGAFGKVMLVRRKVPQQQKGARLLSPRTMMAMGMTPQQIAVASGSEGGKVYAMKVIKKAAVFAKNQVEHTKTERRILQGVDHPFMVKLRYAFQNDAKLYFVMDFYNGGTLHFHLRRAMHFDEVRTRFYAAQLVLAISHLHTYNIVYRDLKPENILLDDQGFIALTDFGLSHDHFDSKDGMQTFCGTPEYIAPELIRRVPYGKAVDYWSLGVLVFEMLAGYTPFYHANRKRNFQNIVKLPLRFPSEFSDDARSLLRGLICRNPAKRLGSGPCGAQEIMDHPFFSTVDWEKLYKRDVPVPFRPVVKSDGEVNNVPEFFKRQEVVDSVVSDAPIGKSHVCQGFSYTDPYNL</sequence>
<keyword evidence="4" id="KW-0418">Kinase</keyword>
<dbReference type="InterPro" id="IPR008271">
    <property type="entry name" value="Ser/Thr_kinase_AS"/>
</dbReference>
<dbReference type="Pfam" id="PF22749">
    <property type="entry name" value="Arb2"/>
    <property type="match status" value="1"/>
</dbReference>
<evidence type="ECO:0000256" key="5">
    <source>
        <dbReference type="ARBA" id="ARBA00022840"/>
    </source>
</evidence>
<dbReference type="Proteomes" id="UP000429607">
    <property type="component" value="Unassembled WGS sequence"/>
</dbReference>
<evidence type="ECO:0000313" key="10">
    <source>
        <dbReference type="Proteomes" id="UP000429607"/>
    </source>
</evidence>
<feature type="region of interest" description="Disordered" evidence="6">
    <location>
        <begin position="531"/>
        <end position="592"/>
    </location>
</feature>
<evidence type="ECO:0000256" key="2">
    <source>
        <dbReference type="ARBA" id="ARBA00022679"/>
    </source>
</evidence>
<comment type="caution">
    <text evidence="9">The sequence shown here is derived from an EMBL/GenBank/DDBJ whole genome shotgun (WGS) entry which is preliminary data.</text>
</comment>
<dbReference type="GO" id="GO:0005524">
    <property type="term" value="F:ATP binding"/>
    <property type="evidence" value="ECO:0007669"/>
    <property type="project" value="UniProtKB-KW"/>
</dbReference>
<keyword evidence="2" id="KW-0808">Transferase</keyword>
<gene>
    <name evidence="9" type="ORF">PR001_g16237</name>
</gene>
<dbReference type="AlphaFoldDB" id="A0A6A3L3K6"/>
<keyword evidence="1" id="KW-0723">Serine/threonine-protein kinase</keyword>
<feature type="domain" description="AGC-kinase C-terminal" evidence="8">
    <location>
        <begin position="910"/>
        <end position="975"/>
    </location>
</feature>
<evidence type="ECO:0000256" key="4">
    <source>
        <dbReference type="ARBA" id="ARBA00022777"/>
    </source>
</evidence>
<dbReference type="PROSITE" id="PS00108">
    <property type="entry name" value="PROTEIN_KINASE_ST"/>
    <property type="match status" value="1"/>
</dbReference>
<feature type="compositionally biased region" description="Basic and acidic residues" evidence="6">
    <location>
        <begin position="535"/>
        <end position="568"/>
    </location>
</feature>
<dbReference type="FunFam" id="1.10.510.10:FF:000713">
    <property type="entry name" value="Non-specific serine/threonine protein kinase"/>
    <property type="match status" value="1"/>
</dbReference>
<dbReference type="InterPro" id="IPR011009">
    <property type="entry name" value="Kinase-like_dom_sf"/>
</dbReference>
<evidence type="ECO:0000256" key="3">
    <source>
        <dbReference type="ARBA" id="ARBA00022741"/>
    </source>
</evidence>
<dbReference type="InterPro" id="IPR000719">
    <property type="entry name" value="Prot_kinase_dom"/>
</dbReference>
<feature type="compositionally biased region" description="Low complexity" evidence="6">
    <location>
        <begin position="214"/>
        <end position="227"/>
    </location>
</feature>
<evidence type="ECO:0000256" key="1">
    <source>
        <dbReference type="ARBA" id="ARBA00022527"/>
    </source>
</evidence>
<dbReference type="InterPro" id="IPR000961">
    <property type="entry name" value="AGC-kinase_C"/>
</dbReference>
<dbReference type="PROSITE" id="PS51285">
    <property type="entry name" value="AGC_KINASE_CTER"/>
    <property type="match status" value="1"/>
</dbReference>
<dbReference type="PANTHER" id="PTHR24351">
    <property type="entry name" value="RIBOSOMAL PROTEIN S6 KINASE"/>
    <property type="match status" value="1"/>
</dbReference>
<evidence type="ECO:0000259" key="8">
    <source>
        <dbReference type="PROSITE" id="PS51285"/>
    </source>
</evidence>
<feature type="compositionally biased region" description="Basic and acidic residues" evidence="6">
    <location>
        <begin position="577"/>
        <end position="591"/>
    </location>
</feature>
<dbReference type="PROSITE" id="PS50011">
    <property type="entry name" value="PROTEIN_KINASE_DOM"/>
    <property type="match status" value="1"/>
</dbReference>
<keyword evidence="5" id="KW-0067">ATP-binding</keyword>
<dbReference type="SMART" id="SM00220">
    <property type="entry name" value="S_TKc"/>
    <property type="match status" value="1"/>
</dbReference>
<accession>A0A6A3L3K6</accession>
<evidence type="ECO:0000313" key="9">
    <source>
        <dbReference type="EMBL" id="KAE9010223.1"/>
    </source>
</evidence>
<organism evidence="9 10">
    <name type="scientific">Phytophthora rubi</name>
    <dbReference type="NCBI Taxonomy" id="129364"/>
    <lineage>
        <taxon>Eukaryota</taxon>
        <taxon>Sar</taxon>
        <taxon>Stramenopiles</taxon>
        <taxon>Oomycota</taxon>
        <taxon>Peronosporomycetes</taxon>
        <taxon>Peronosporales</taxon>
        <taxon>Peronosporaceae</taxon>
        <taxon>Phytophthora</taxon>
    </lineage>
</organism>
<feature type="domain" description="Protein kinase" evidence="7">
    <location>
        <begin position="620"/>
        <end position="909"/>
    </location>
</feature>
<evidence type="ECO:0000256" key="6">
    <source>
        <dbReference type="SAM" id="MobiDB-lite"/>
    </source>
</evidence>
<feature type="region of interest" description="Disordered" evidence="6">
    <location>
        <begin position="1"/>
        <end position="82"/>
    </location>
</feature>
<dbReference type="InterPro" id="IPR045270">
    <property type="entry name" value="STKc_AGC"/>
</dbReference>
<dbReference type="FunFam" id="3.30.200.20:FF:001341">
    <property type="entry name" value="Uncharacterized protein"/>
    <property type="match status" value="1"/>
</dbReference>
<feature type="compositionally biased region" description="Basic and acidic residues" evidence="6">
    <location>
        <begin position="22"/>
        <end position="36"/>
    </location>
</feature>
<proteinExistence type="predicted"/>
<dbReference type="InterPro" id="IPR053858">
    <property type="entry name" value="Arb2_dom"/>
</dbReference>
<feature type="compositionally biased region" description="Low complexity" evidence="6">
    <location>
        <begin position="66"/>
        <end position="79"/>
    </location>
</feature>
<keyword evidence="3" id="KW-0547">Nucleotide-binding</keyword>
<reference evidence="9 10" key="1">
    <citation type="submission" date="2018-09" db="EMBL/GenBank/DDBJ databases">
        <title>Genomic investigation of the strawberry pathogen Phytophthora fragariae indicates pathogenicity is determined by transcriptional variation in three key races.</title>
        <authorList>
            <person name="Adams T.M."/>
            <person name="Armitage A.D."/>
            <person name="Sobczyk M.K."/>
            <person name="Bates H.J."/>
            <person name="Dunwell J.M."/>
            <person name="Nellist C.F."/>
            <person name="Harrison R.J."/>
        </authorList>
    </citation>
    <scope>NUCLEOTIDE SEQUENCE [LARGE SCALE GENOMIC DNA]</scope>
    <source>
        <strain evidence="9 10">SCRP249</strain>
    </source>
</reference>
<name>A0A6A3L3K6_9STRA</name>
<dbReference type="SUPFAM" id="SSF56112">
    <property type="entry name" value="Protein kinase-like (PK-like)"/>
    <property type="match status" value="1"/>
</dbReference>
<evidence type="ECO:0000259" key="7">
    <source>
        <dbReference type="PROSITE" id="PS50011"/>
    </source>
</evidence>
<protein>
    <recommendedName>
        <fullName evidence="11">AGC protein kinase</fullName>
    </recommendedName>
</protein>